<dbReference type="Pfam" id="PF13367">
    <property type="entry name" value="PrsW-protease"/>
    <property type="match status" value="1"/>
</dbReference>
<feature type="transmembrane region" description="Helical" evidence="1">
    <location>
        <begin position="148"/>
        <end position="167"/>
    </location>
</feature>
<evidence type="ECO:0008006" key="4">
    <source>
        <dbReference type="Google" id="ProtNLM"/>
    </source>
</evidence>
<feature type="transmembrane region" description="Helical" evidence="1">
    <location>
        <begin position="35"/>
        <end position="51"/>
    </location>
</feature>
<name>A0AAV9Y321_9CRYT</name>
<dbReference type="AlphaFoldDB" id="A0AAV9Y321"/>
<sequence>MLNSFLLGNITNQYGTNLIEYYIVNNSDNKKISEYFLGFTIIIVLLLFYYYGINGELIVISAVFPSLIIIYVLRKQIYTELGIRSFSELFIIGSTFSVIITLALESIVFYMLKLNDYNEDANSNSEISIHCNCISNSSFIIKYGCIKGLIYCLIIMIIKYIVIIGLIEELSKLIGLLTLKYELYDLNIKSNFFTHYISSNYGYVLSGISCSLGFATVENIAYLINCDNDIYKMILVSIARGVLSVPFHVSASGFSCILLSNIKFSMFYDGIGLFILKLLCLIPTSMLHGIYDTCLVLLMEFNINEENAEKTSVFINKKIIIHKYIKKIMNMNNFVVKNENERNKFVNICFRQNQTLLSTLFFLLAIMSYILCLFLFIYSFVNLKRKRYNRINNNAISVELYSNEIQIG</sequence>
<organism evidence="2 3">
    <name type="scientific">Cryptosporidium xiaoi</name>
    <dbReference type="NCBI Taxonomy" id="659607"/>
    <lineage>
        <taxon>Eukaryota</taxon>
        <taxon>Sar</taxon>
        <taxon>Alveolata</taxon>
        <taxon>Apicomplexa</taxon>
        <taxon>Conoidasida</taxon>
        <taxon>Coccidia</taxon>
        <taxon>Eucoccidiorida</taxon>
        <taxon>Eimeriorina</taxon>
        <taxon>Cryptosporidiidae</taxon>
        <taxon>Cryptosporidium</taxon>
    </lineage>
</organism>
<feature type="transmembrane region" description="Helical" evidence="1">
    <location>
        <begin position="360"/>
        <end position="381"/>
    </location>
</feature>
<dbReference type="PANTHER" id="PTHR36844">
    <property type="entry name" value="PROTEASE PRSW"/>
    <property type="match status" value="1"/>
</dbReference>
<feature type="transmembrane region" description="Helical" evidence="1">
    <location>
        <begin position="86"/>
        <end position="112"/>
    </location>
</feature>
<evidence type="ECO:0000256" key="1">
    <source>
        <dbReference type="SAM" id="Phobius"/>
    </source>
</evidence>
<comment type="caution">
    <text evidence="2">The sequence shown here is derived from an EMBL/GenBank/DDBJ whole genome shotgun (WGS) entry which is preliminary data.</text>
</comment>
<keyword evidence="1" id="KW-0472">Membrane</keyword>
<protein>
    <recommendedName>
        <fullName evidence="4">Protease</fullName>
    </recommendedName>
</protein>
<evidence type="ECO:0000313" key="2">
    <source>
        <dbReference type="EMBL" id="KAK6590875.1"/>
    </source>
</evidence>
<dbReference type="InterPro" id="IPR026898">
    <property type="entry name" value="PrsW"/>
</dbReference>
<dbReference type="EMBL" id="JAWDEY010000002">
    <property type="protein sequence ID" value="KAK6590875.1"/>
    <property type="molecule type" value="Genomic_DNA"/>
</dbReference>
<accession>A0AAV9Y321</accession>
<dbReference type="Proteomes" id="UP001311799">
    <property type="component" value="Unassembled WGS sequence"/>
</dbReference>
<dbReference type="GO" id="GO:0008233">
    <property type="term" value="F:peptidase activity"/>
    <property type="evidence" value="ECO:0007669"/>
    <property type="project" value="InterPro"/>
</dbReference>
<gene>
    <name evidence="2" type="ORF">RS030_111880</name>
</gene>
<keyword evidence="1" id="KW-0812">Transmembrane</keyword>
<proteinExistence type="predicted"/>
<keyword evidence="3" id="KW-1185">Reference proteome</keyword>
<reference evidence="2 3" key="1">
    <citation type="submission" date="2023-10" db="EMBL/GenBank/DDBJ databases">
        <title>Comparative genomics analysis reveals potential genetic determinants of host preference in Cryptosporidium xiaoi.</title>
        <authorList>
            <person name="Xiao L."/>
            <person name="Li J."/>
        </authorList>
    </citation>
    <scope>NUCLEOTIDE SEQUENCE [LARGE SCALE GENOMIC DNA]</scope>
    <source>
        <strain evidence="2 3">52996</strain>
    </source>
</reference>
<evidence type="ECO:0000313" key="3">
    <source>
        <dbReference type="Proteomes" id="UP001311799"/>
    </source>
</evidence>
<feature type="transmembrane region" description="Helical" evidence="1">
    <location>
        <begin position="201"/>
        <end position="224"/>
    </location>
</feature>
<dbReference type="PANTHER" id="PTHR36844:SF1">
    <property type="entry name" value="PROTEASE PRSW"/>
    <property type="match status" value="1"/>
</dbReference>
<feature type="transmembrane region" description="Helical" evidence="1">
    <location>
        <begin position="271"/>
        <end position="291"/>
    </location>
</feature>
<feature type="transmembrane region" description="Helical" evidence="1">
    <location>
        <begin position="57"/>
        <end position="74"/>
    </location>
</feature>
<keyword evidence="1" id="KW-1133">Transmembrane helix</keyword>